<dbReference type="AlphaFoldDB" id="A0A494XCD5"/>
<dbReference type="InterPro" id="IPR001444">
    <property type="entry name" value="Flag_bb_rod_N"/>
</dbReference>
<dbReference type="InterPro" id="IPR020013">
    <property type="entry name" value="Flagellar_FlgE/F/G"/>
</dbReference>
<dbReference type="Proteomes" id="UP000282076">
    <property type="component" value="Unassembled WGS sequence"/>
</dbReference>
<keyword evidence="6" id="KW-0282">Flagellum</keyword>
<dbReference type="PANTHER" id="PTHR30435">
    <property type="entry name" value="FLAGELLAR PROTEIN"/>
    <property type="match status" value="1"/>
</dbReference>
<feature type="domain" description="Flagellar hook protein FlgE/F/G-like D1" evidence="5">
    <location>
        <begin position="96"/>
        <end position="172"/>
    </location>
</feature>
<evidence type="ECO:0000313" key="6">
    <source>
        <dbReference type="EMBL" id="RKP47281.1"/>
    </source>
</evidence>
<evidence type="ECO:0000259" key="5">
    <source>
        <dbReference type="Pfam" id="PF22692"/>
    </source>
</evidence>
<keyword evidence="7" id="KW-1185">Reference proteome</keyword>
<dbReference type="RefSeq" id="WP_120979478.1">
    <property type="nucleotide sequence ID" value="NZ_RBZM01000011.1"/>
</dbReference>
<dbReference type="PANTHER" id="PTHR30435:SF19">
    <property type="entry name" value="FLAGELLAR BASAL-BODY ROD PROTEIN FLGG"/>
    <property type="match status" value="1"/>
</dbReference>
<evidence type="ECO:0000256" key="2">
    <source>
        <dbReference type="RuleBase" id="RU362116"/>
    </source>
</evidence>
<keyword evidence="6" id="KW-0969">Cilium</keyword>
<dbReference type="SUPFAM" id="SSF117143">
    <property type="entry name" value="Flagellar hook protein flgE"/>
    <property type="match status" value="1"/>
</dbReference>
<comment type="similarity">
    <text evidence="1 2">Belongs to the flagella basal body rod proteins family.</text>
</comment>
<feature type="domain" description="Flagellar basal-body/hook protein C-terminal" evidence="4">
    <location>
        <begin position="232"/>
        <end position="277"/>
    </location>
</feature>
<dbReference type="Pfam" id="PF06429">
    <property type="entry name" value="Flg_bbr_C"/>
    <property type="match status" value="1"/>
</dbReference>
<dbReference type="OrthoDB" id="9800375at2"/>
<keyword evidence="6" id="KW-0966">Cell projection</keyword>
<dbReference type="Pfam" id="PF00460">
    <property type="entry name" value="Flg_bb_rod"/>
    <property type="match status" value="1"/>
</dbReference>
<comment type="subcellular location">
    <subcellularLocation>
        <location evidence="2">Bacterial flagellum basal body</location>
    </subcellularLocation>
</comment>
<dbReference type="NCBIfam" id="TIGR03506">
    <property type="entry name" value="FlgEFG_subfam"/>
    <property type="match status" value="1"/>
</dbReference>
<feature type="domain" description="Flagellar basal body rod protein N-terminal" evidence="3">
    <location>
        <begin position="7"/>
        <end position="35"/>
    </location>
</feature>
<dbReference type="GO" id="GO:0009425">
    <property type="term" value="C:bacterial-type flagellum basal body"/>
    <property type="evidence" value="ECO:0007669"/>
    <property type="project" value="UniProtKB-SubCell"/>
</dbReference>
<dbReference type="InterPro" id="IPR053967">
    <property type="entry name" value="LlgE_F_G-like_D1"/>
</dbReference>
<proteinExistence type="inferred from homology"/>
<evidence type="ECO:0000259" key="3">
    <source>
        <dbReference type="Pfam" id="PF00460"/>
    </source>
</evidence>
<dbReference type="GO" id="GO:0071978">
    <property type="term" value="P:bacterial-type flagellum-dependent swarming motility"/>
    <property type="evidence" value="ECO:0007669"/>
    <property type="project" value="TreeGrafter"/>
</dbReference>
<dbReference type="Pfam" id="PF22692">
    <property type="entry name" value="LlgE_F_G_D1"/>
    <property type="match status" value="1"/>
</dbReference>
<dbReference type="InterPro" id="IPR010930">
    <property type="entry name" value="Flg_bb/hook_C_dom"/>
</dbReference>
<protein>
    <submittedName>
        <fullName evidence="6">Flagellar hook-basal body protein</fullName>
    </submittedName>
</protein>
<organism evidence="6 7">
    <name type="scientific">Cohnella endophytica</name>
    <dbReference type="NCBI Taxonomy" id="2419778"/>
    <lineage>
        <taxon>Bacteria</taxon>
        <taxon>Bacillati</taxon>
        <taxon>Bacillota</taxon>
        <taxon>Bacilli</taxon>
        <taxon>Bacillales</taxon>
        <taxon>Paenibacillaceae</taxon>
        <taxon>Cohnella</taxon>
    </lineage>
</organism>
<reference evidence="6 7" key="1">
    <citation type="submission" date="2018-10" db="EMBL/GenBank/DDBJ databases">
        <title>Cohnella sp. M2MS4P-1, whole genome shotgun sequence.</title>
        <authorList>
            <person name="Tuo L."/>
        </authorList>
    </citation>
    <scope>NUCLEOTIDE SEQUENCE [LARGE SCALE GENOMIC DNA]</scope>
    <source>
        <strain evidence="6 7">M2MS4P-1</strain>
    </source>
</reference>
<keyword evidence="2" id="KW-0975">Bacterial flagellum</keyword>
<accession>A0A494XCD5</accession>
<gene>
    <name evidence="6" type="ORF">D7Z26_23555</name>
</gene>
<dbReference type="InterPro" id="IPR037925">
    <property type="entry name" value="FlgE/F/G-like"/>
</dbReference>
<comment type="caution">
    <text evidence="6">The sequence shown here is derived from an EMBL/GenBank/DDBJ whole genome shotgun (WGS) entry which is preliminary data.</text>
</comment>
<evidence type="ECO:0000256" key="1">
    <source>
        <dbReference type="ARBA" id="ARBA00009677"/>
    </source>
</evidence>
<dbReference type="EMBL" id="RBZM01000011">
    <property type="protein sequence ID" value="RKP47281.1"/>
    <property type="molecule type" value="Genomic_DNA"/>
</dbReference>
<evidence type="ECO:0000313" key="7">
    <source>
        <dbReference type="Proteomes" id="UP000282076"/>
    </source>
</evidence>
<sequence>MNSSMSIASTSMGALQQKLDMLADNIANSNTVGYKRKTAVFEDILTSLSPQEQDFSLPGRRTPLGFTLGWGARLAAMQTDLSQGVLQQTGNMTDIAIEGNGLFEVRTDGNLNGARAFTRHGPFQLIPDANGDRILVTNSGQQVVADVGGTEDFVRVPEGYDLSVATDGTLTAVGNGLEPIALGKLKLVEVTNPSLLQAVADNLYGVPANVAPGNVVRDIAALPNGETGITVRQGFVEQSNVNMADEMTDLMIVQRAYQLSARALSSSEQMMGMANSLRG</sequence>
<evidence type="ECO:0000259" key="4">
    <source>
        <dbReference type="Pfam" id="PF06429"/>
    </source>
</evidence>
<name>A0A494XCD5_9BACL</name>